<comment type="subcellular location">
    <subcellularLocation>
        <location evidence="2">Cytoplasm</location>
    </subcellularLocation>
</comment>
<keyword evidence="8" id="KW-0378">Hydrolase</keyword>
<evidence type="ECO:0000256" key="1">
    <source>
        <dbReference type="ARBA" id="ARBA00001947"/>
    </source>
</evidence>
<name>A0A432XJA0_9GAMM</name>
<dbReference type="EMBL" id="PIPT01000003">
    <property type="protein sequence ID" value="RUO48785.1"/>
    <property type="molecule type" value="Genomic_DNA"/>
</dbReference>
<dbReference type="InterPro" id="IPR001261">
    <property type="entry name" value="ArgE/DapE_CS"/>
</dbReference>
<evidence type="ECO:0000256" key="6">
    <source>
        <dbReference type="ARBA" id="ARBA00022605"/>
    </source>
</evidence>
<evidence type="ECO:0000256" key="5">
    <source>
        <dbReference type="ARBA" id="ARBA00022571"/>
    </source>
</evidence>
<evidence type="ECO:0000256" key="10">
    <source>
        <dbReference type="ARBA" id="ARBA00023285"/>
    </source>
</evidence>
<keyword evidence="4" id="KW-0963">Cytoplasm</keyword>
<evidence type="ECO:0000256" key="4">
    <source>
        <dbReference type="ARBA" id="ARBA00022490"/>
    </source>
</evidence>
<dbReference type="NCBIfam" id="TIGR01892">
    <property type="entry name" value="AcOrn-deacetyl"/>
    <property type="match status" value="1"/>
</dbReference>
<evidence type="ECO:0000256" key="9">
    <source>
        <dbReference type="ARBA" id="ARBA00022833"/>
    </source>
</evidence>
<dbReference type="SUPFAM" id="SSF53187">
    <property type="entry name" value="Zn-dependent exopeptidases"/>
    <property type="match status" value="1"/>
</dbReference>
<dbReference type="PROSITE" id="PS00758">
    <property type="entry name" value="ARGE_DAPE_CPG2_1"/>
    <property type="match status" value="1"/>
</dbReference>
<dbReference type="FunFam" id="3.30.70.360:FF:000003">
    <property type="entry name" value="Acetylornithine deacetylase"/>
    <property type="match status" value="1"/>
</dbReference>
<evidence type="ECO:0000259" key="11">
    <source>
        <dbReference type="Pfam" id="PF07687"/>
    </source>
</evidence>
<dbReference type="HAMAP" id="MF_01108">
    <property type="entry name" value="ArgE"/>
    <property type="match status" value="1"/>
</dbReference>
<dbReference type="Proteomes" id="UP000286678">
    <property type="component" value="Unassembled WGS sequence"/>
</dbReference>
<sequence length="393" mass="42778">MSQLPAFLTLYRELIATPSVSCLDPHWDTSNKALIDKLAGWLTSLGFEVSVNELTRQQGKFNLLAKYVPSGSNGKGGLLLAGHTDTVPWDEGRWTKDPFQLHEADGKLYGLGSADMKGFFAFVLEALRGLDLAKFDKPIYVLATADEETTMAGARELAAFGELKPDFAIIGEPTSMTPVTMHKGHLTEGIRVTGKSGHSSNPAGGVNAIEIMHDVITGLRELQRDFQRSYHDANFAVPYPTLNFGNIHGGDAANRICACCEMHIDLRPLPGMAMDELYGLLDAKLKPLQQQFPNAICLEHLHEAIPGYKCDPDSAIVRLVQEVTGNSAEPANYCTEAPFVQDLGCQTIVMGPGSIAQAHQPDEFIRLDEIAPAQHQLRQIITRVCGPTLASQA</sequence>
<comment type="cofactor">
    <cofactor evidence="1">
        <name>Zn(2+)</name>
        <dbReference type="ChEBI" id="CHEBI:29105"/>
    </cofactor>
</comment>
<proteinExistence type="inferred from homology"/>
<comment type="caution">
    <text evidence="12">The sequence shown here is derived from an EMBL/GenBank/DDBJ whole genome shotgun (WGS) entry which is preliminary data.</text>
</comment>
<evidence type="ECO:0000256" key="7">
    <source>
        <dbReference type="ARBA" id="ARBA00022723"/>
    </source>
</evidence>
<dbReference type="Gene3D" id="3.40.630.10">
    <property type="entry name" value="Zn peptidases"/>
    <property type="match status" value="1"/>
</dbReference>
<dbReference type="InterPro" id="IPR010169">
    <property type="entry name" value="AcOrn-deacetyl"/>
</dbReference>
<dbReference type="CDD" id="cd03894">
    <property type="entry name" value="M20_ArgE"/>
    <property type="match status" value="1"/>
</dbReference>
<keyword evidence="9" id="KW-0862">Zinc</keyword>
<dbReference type="RefSeq" id="WP_126833415.1">
    <property type="nucleotide sequence ID" value="NZ_PIPT01000003.1"/>
</dbReference>
<evidence type="ECO:0000313" key="12">
    <source>
        <dbReference type="EMBL" id="RUO48785.1"/>
    </source>
</evidence>
<keyword evidence="5" id="KW-0055">Arginine biosynthesis</keyword>
<dbReference type="Gene3D" id="3.30.70.360">
    <property type="match status" value="1"/>
</dbReference>
<dbReference type="NCBIfam" id="NF003474">
    <property type="entry name" value="PRK05111.1"/>
    <property type="match status" value="1"/>
</dbReference>
<feature type="domain" description="Peptidase M20 dimerisation" evidence="11">
    <location>
        <begin position="181"/>
        <end position="287"/>
    </location>
</feature>
<keyword evidence="7" id="KW-0479">Metal-binding</keyword>
<keyword evidence="10" id="KW-0170">Cobalt</keyword>
<accession>A0A432XJA0</accession>
<dbReference type="GO" id="GO:0046872">
    <property type="term" value="F:metal ion binding"/>
    <property type="evidence" value="ECO:0007669"/>
    <property type="project" value="UniProtKB-KW"/>
</dbReference>
<dbReference type="AlphaFoldDB" id="A0A432XJA0"/>
<comment type="similarity">
    <text evidence="3">Belongs to the peptidase M20A family. ArgE subfamily.</text>
</comment>
<protein>
    <submittedName>
        <fullName evidence="12">Acetylornithine deacetylase</fullName>
    </submittedName>
</protein>
<reference evidence="13" key="1">
    <citation type="journal article" date="2018" name="Front. Microbiol.">
        <title>Genome-Based Analysis Reveals the Taxonomy and Diversity of the Family Idiomarinaceae.</title>
        <authorList>
            <person name="Liu Y."/>
            <person name="Lai Q."/>
            <person name="Shao Z."/>
        </authorList>
    </citation>
    <scope>NUCLEOTIDE SEQUENCE [LARGE SCALE GENOMIC DNA]</scope>
    <source>
        <strain evidence="13">SW15</strain>
    </source>
</reference>
<evidence type="ECO:0000313" key="13">
    <source>
        <dbReference type="Proteomes" id="UP000286678"/>
    </source>
</evidence>
<dbReference type="GO" id="GO:0005737">
    <property type="term" value="C:cytoplasm"/>
    <property type="evidence" value="ECO:0007669"/>
    <property type="project" value="UniProtKB-SubCell"/>
</dbReference>
<evidence type="ECO:0000256" key="2">
    <source>
        <dbReference type="ARBA" id="ARBA00004496"/>
    </source>
</evidence>
<keyword evidence="13" id="KW-1185">Reference proteome</keyword>
<organism evidence="12 13">
    <name type="scientific">Pseudidiomarina aquimaris</name>
    <dbReference type="NCBI Taxonomy" id="641841"/>
    <lineage>
        <taxon>Bacteria</taxon>
        <taxon>Pseudomonadati</taxon>
        <taxon>Pseudomonadota</taxon>
        <taxon>Gammaproteobacteria</taxon>
        <taxon>Alteromonadales</taxon>
        <taxon>Idiomarinaceae</taxon>
        <taxon>Pseudidiomarina</taxon>
    </lineage>
</organism>
<dbReference type="PANTHER" id="PTHR43808:SF1">
    <property type="entry name" value="ACETYLORNITHINE DEACETYLASE"/>
    <property type="match status" value="1"/>
</dbReference>
<dbReference type="Pfam" id="PF07687">
    <property type="entry name" value="M20_dimer"/>
    <property type="match status" value="1"/>
</dbReference>
<dbReference type="PROSITE" id="PS00759">
    <property type="entry name" value="ARGE_DAPE_CPG2_2"/>
    <property type="match status" value="1"/>
</dbReference>
<dbReference type="PANTHER" id="PTHR43808">
    <property type="entry name" value="ACETYLORNITHINE DEACETYLASE"/>
    <property type="match status" value="1"/>
</dbReference>
<dbReference type="OrthoDB" id="3665926at2"/>
<dbReference type="Pfam" id="PF01546">
    <property type="entry name" value="Peptidase_M20"/>
    <property type="match status" value="1"/>
</dbReference>
<dbReference type="GO" id="GO:0008777">
    <property type="term" value="F:acetylornithine deacetylase activity"/>
    <property type="evidence" value="ECO:0007669"/>
    <property type="project" value="TreeGrafter"/>
</dbReference>
<evidence type="ECO:0000256" key="3">
    <source>
        <dbReference type="ARBA" id="ARBA00005691"/>
    </source>
</evidence>
<keyword evidence="6" id="KW-0028">Amino-acid biosynthesis</keyword>
<dbReference type="InterPro" id="IPR002933">
    <property type="entry name" value="Peptidase_M20"/>
</dbReference>
<gene>
    <name evidence="12" type="ORF">CWE21_05355</name>
</gene>
<evidence type="ECO:0000256" key="8">
    <source>
        <dbReference type="ARBA" id="ARBA00022801"/>
    </source>
</evidence>
<dbReference type="SUPFAM" id="SSF55031">
    <property type="entry name" value="Bacterial exopeptidase dimerisation domain"/>
    <property type="match status" value="1"/>
</dbReference>
<dbReference type="InterPro" id="IPR011650">
    <property type="entry name" value="Peptidase_M20_dimer"/>
</dbReference>
<dbReference type="InterPro" id="IPR036264">
    <property type="entry name" value="Bact_exopeptidase_dim_dom"/>
</dbReference>
<dbReference type="GO" id="GO:0006526">
    <property type="term" value="P:L-arginine biosynthetic process"/>
    <property type="evidence" value="ECO:0007669"/>
    <property type="project" value="UniProtKB-KW"/>
</dbReference>
<dbReference type="InterPro" id="IPR050072">
    <property type="entry name" value="Peptidase_M20A"/>
</dbReference>